<dbReference type="AlphaFoldDB" id="A0A1N6RK63"/>
<sequence>MTATTSTDETTPTEERGRRPRPARTVPGITACGLCAGETLAATDTRPGGQLERLRRIAESGDARLTVVDCLDACERGDVVVVRPVPAARAAGPAWFEQLAGDELTAALHSWIRAGGPGLAPLPDQLAPRVISAQAEVPPPPDVATTG</sequence>
<feature type="region of interest" description="Disordered" evidence="1">
    <location>
        <begin position="1"/>
        <end position="28"/>
    </location>
</feature>
<organism evidence="2 3">
    <name type="scientific">Cellulosimicrobium aquatile</name>
    <dbReference type="NCBI Taxonomy" id="1612203"/>
    <lineage>
        <taxon>Bacteria</taxon>
        <taxon>Bacillati</taxon>
        <taxon>Actinomycetota</taxon>
        <taxon>Actinomycetes</taxon>
        <taxon>Micrococcales</taxon>
        <taxon>Promicromonosporaceae</taxon>
        <taxon>Cellulosimicrobium</taxon>
    </lineage>
</organism>
<dbReference type="RefSeq" id="WP_244550428.1">
    <property type="nucleotide sequence ID" value="NZ_FTMI01000003.1"/>
</dbReference>
<name>A0A1N6RK63_9MICO</name>
<protein>
    <recommendedName>
        <fullName evidence="4">(2Fe-2S) ferredoxin</fullName>
    </recommendedName>
</protein>
<keyword evidence="3" id="KW-1185">Reference proteome</keyword>
<gene>
    <name evidence="2" type="ORF">SAMN05518682_1982</name>
</gene>
<reference evidence="3" key="1">
    <citation type="submission" date="2017-01" db="EMBL/GenBank/DDBJ databases">
        <authorList>
            <person name="Varghese N."/>
            <person name="Submissions S."/>
        </authorList>
    </citation>
    <scope>NUCLEOTIDE SEQUENCE [LARGE SCALE GENOMIC DNA]</scope>
    <source>
        <strain evidence="3">3bp</strain>
    </source>
</reference>
<evidence type="ECO:0000313" key="3">
    <source>
        <dbReference type="Proteomes" id="UP000186235"/>
    </source>
</evidence>
<evidence type="ECO:0000256" key="1">
    <source>
        <dbReference type="SAM" id="MobiDB-lite"/>
    </source>
</evidence>
<dbReference type="Proteomes" id="UP000186235">
    <property type="component" value="Unassembled WGS sequence"/>
</dbReference>
<evidence type="ECO:0000313" key="2">
    <source>
        <dbReference type="EMBL" id="SIQ29270.1"/>
    </source>
</evidence>
<dbReference type="EMBL" id="FTMI01000003">
    <property type="protein sequence ID" value="SIQ29270.1"/>
    <property type="molecule type" value="Genomic_DNA"/>
</dbReference>
<accession>A0A1N6RK63</accession>
<feature type="compositionally biased region" description="Low complexity" evidence="1">
    <location>
        <begin position="1"/>
        <end position="10"/>
    </location>
</feature>
<proteinExistence type="predicted"/>
<evidence type="ECO:0008006" key="4">
    <source>
        <dbReference type="Google" id="ProtNLM"/>
    </source>
</evidence>